<dbReference type="GO" id="GO:0006355">
    <property type="term" value="P:regulation of DNA-templated transcription"/>
    <property type="evidence" value="ECO:0007669"/>
    <property type="project" value="InterPro"/>
</dbReference>
<dbReference type="AlphaFoldDB" id="A0A3P8MAQ0"/>
<evidence type="ECO:0000259" key="1">
    <source>
        <dbReference type="PROSITE" id="PS50114"/>
    </source>
</evidence>
<dbReference type="OrthoDB" id="4772768at2"/>
<dbReference type="GO" id="GO:0043565">
    <property type="term" value="F:sequence-specific DNA binding"/>
    <property type="evidence" value="ECO:0007669"/>
    <property type="project" value="InterPro"/>
</dbReference>
<dbReference type="EMBL" id="LR131273">
    <property type="protein sequence ID" value="VDR36986.1"/>
    <property type="molecule type" value="Genomic_DNA"/>
</dbReference>
<gene>
    <name evidence="2" type="ORF">NCTC10741_00081</name>
</gene>
<evidence type="ECO:0000313" key="2">
    <source>
        <dbReference type="EMBL" id="VDR36986.1"/>
    </source>
</evidence>
<name>A0A3P8MAQ0_TSUPA</name>
<dbReference type="InterPro" id="IPR000679">
    <property type="entry name" value="Znf_GATA"/>
</dbReference>
<proteinExistence type="predicted"/>
<reference evidence="2 3" key="1">
    <citation type="submission" date="2018-12" db="EMBL/GenBank/DDBJ databases">
        <authorList>
            <consortium name="Pathogen Informatics"/>
        </authorList>
    </citation>
    <scope>NUCLEOTIDE SEQUENCE [LARGE SCALE GENOMIC DNA]</scope>
    <source>
        <strain evidence="2 3">NCTC10741</strain>
    </source>
</reference>
<protein>
    <recommendedName>
        <fullName evidence="1">GATA-type domain-containing protein</fullName>
    </recommendedName>
</protein>
<dbReference type="PROSITE" id="PS50114">
    <property type="entry name" value="GATA_ZN_FINGER_2"/>
    <property type="match status" value="1"/>
</dbReference>
<sequence>MTQTNVDGFFITRAEQDKLLERLTVLSEWLADALDAAVTCQTVRPAGPRGRRAKRGATEDDSKLPYNEVASKVAEVLADTLNAWVTHTTTQRQFTHPGRLTVKAAAKWLGTRRHVTALALTEDAPAAYEEIFYASDRALRTVDRRPLPSYVGACEVCKADLWARRDDDEILCKACGLVVPRETHERRIDGELRDRLFTARELVAVVDARLGLTIKPKTVHDLAYRARRPIPVKGYDRQTGVPLYLCGDVIDALTPRLHHRTRTRNDTRTGT</sequence>
<feature type="domain" description="GATA-type" evidence="1">
    <location>
        <begin position="154"/>
        <end position="200"/>
    </location>
</feature>
<dbReference type="RefSeq" id="WP_126194435.1">
    <property type="nucleotide sequence ID" value="NZ_CP085954.1"/>
</dbReference>
<accession>A0A3P8MAQ0</accession>
<organism evidence="2 3">
    <name type="scientific">Tsukamurella paurometabola</name>
    <name type="common">Corynebacterium paurometabolum</name>
    <dbReference type="NCBI Taxonomy" id="2061"/>
    <lineage>
        <taxon>Bacteria</taxon>
        <taxon>Bacillati</taxon>
        <taxon>Actinomycetota</taxon>
        <taxon>Actinomycetes</taxon>
        <taxon>Mycobacteriales</taxon>
        <taxon>Tsukamurellaceae</taxon>
        <taxon>Tsukamurella</taxon>
    </lineage>
</organism>
<dbReference type="Proteomes" id="UP000271626">
    <property type="component" value="Chromosome"/>
</dbReference>
<evidence type="ECO:0000313" key="3">
    <source>
        <dbReference type="Proteomes" id="UP000271626"/>
    </source>
</evidence>